<dbReference type="KEGG" id="phao:HF685_10410"/>
<proteinExistence type="predicted"/>
<dbReference type="CDD" id="cd05483">
    <property type="entry name" value="retropepsin_like_bacteria"/>
    <property type="match status" value="1"/>
</dbReference>
<dbReference type="Gene3D" id="2.40.70.10">
    <property type="entry name" value="Acid Proteases"/>
    <property type="match status" value="2"/>
</dbReference>
<name>A0A6H2DPF7_9SPHN</name>
<accession>A0A6H2DPF7</accession>
<dbReference type="AlphaFoldDB" id="A0A6H2DPF7"/>
<reference evidence="1 2" key="1">
    <citation type="submission" date="2020-04" db="EMBL/GenBank/DDBJ databases">
        <title>Genome sequence for Sphingorhabdus sp. strain M1.</title>
        <authorList>
            <person name="Park S.-J."/>
        </authorList>
    </citation>
    <scope>NUCLEOTIDE SEQUENCE [LARGE SCALE GENOMIC DNA]</scope>
    <source>
        <strain evidence="1 2">JK6</strain>
    </source>
</reference>
<dbReference type="InterPro" id="IPR021109">
    <property type="entry name" value="Peptidase_aspartic_dom_sf"/>
</dbReference>
<sequence>MPEEIAPEAILADSLPGGFIRPDAEQIDIAEDRLERMTVPVNIEGMGPFEFIIDTASQRTILSTEIAGSLELEIEDQVNIIALSGSTTVKTVYVPQLTLGTKSYGGLISPTFRASNIGADGVLGLDSLQGQRILFDFVGRKIAVEDTKEKLTSRSRREIVVTAKRRSGQLIFTEATIGGIKVSVIIDTGGEISIGNKALQRRLRMRSSSLEQTNLVDVTGKSFPADYGLAAELLIGRARFGVIPIAFADIAPFRALKLDKKPAMFLGMNALRNFDRVAIDFANRKIYFLLPDGA</sequence>
<evidence type="ECO:0000313" key="1">
    <source>
        <dbReference type="EMBL" id="QJB69641.1"/>
    </source>
</evidence>
<dbReference type="Proteomes" id="UP000501600">
    <property type="component" value="Chromosome"/>
</dbReference>
<protein>
    <submittedName>
        <fullName evidence="1">Peptidase A2</fullName>
    </submittedName>
</protein>
<organism evidence="1 2">
    <name type="scientific">Parasphingorhabdus halotolerans</name>
    <dbReference type="NCBI Taxonomy" id="2725558"/>
    <lineage>
        <taxon>Bacteria</taxon>
        <taxon>Pseudomonadati</taxon>
        <taxon>Pseudomonadota</taxon>
        <taxon>Alphaproteobacteria</taxon>
        <taxon>Sphingomonadales</taxon>
        <taxon>Sphingomonadaceae</taxon>
        <taxon>Parasphingorhabdus</taxon>
    </lineage>
</organism>
<keyword evidence="2" id="KW-1185">Reference proteome</keyword>
<evidence type="ECO:0000313" key="2">
    <source>
        <dbReference type="Proteomes" id="UP000501600"/>
    </source>
</evidence>
<dbReference type="EMBL" id="CP051217">
    <property type="protein sequence ID" value="QJB69641.1"/>
    <property type="molecule type" value="Genomic_DNA"/>
</dbReference>
<dbReference type="SUPFAM" id="SSF50630">
    <property type="entry name" value="Acid proteases"/>
    <property type="match status" value="2"/>
</dbReference>
<dbReference type="InterPro" id="IPR034122">
    <property type="entry name" value="Retropepsin-like_bacterial"/>
</dbReference>
<gene>
    <name evidence="1" type="ORF">HF685_10410</name>
</gene>
<dbReference type="Pfam" id="PF13650">
    <property type="entry name" value="Asp_protease_2"/>
    <property type="match status" value="2"/>
</dbReference>